<keyword evidence="1" id="KW-1133">Transmembrane helix</keyword>
<dbReference type="AlphaFoldDB" id="A0AAV4RER0"/>
<name>A0AAV4RER0_9ARAC</name>
<keyword evidence="3" id="KW-1185">Reference proteome</keyword>
<evidence type="ECO:0000256" key="1">
    <source>
        <dbReference type="SAM" id="Phobius"/>
    </source>
</evidence>
<accession>A0AAV4RER0</accession>
<evidence type="ECO:0000313" key="2">
    <source>
        <dbReference type="EMBL" id="GIY18528.1"/>
    </source>
</evidence>
<comment type="caution">
    <text evidence="2">The sequence shown here is derived from an EMBL/GenBank/DDBJ whole genome shotgun (WGS) entry which is preliminary data.</text>
</comment>
<keyword evidence="1" id="KW-0812">Transmembrane</keyword>
<organism evidence="2 3">
    <name type="scientific">Caerostris darwini</name>
    <dbReference type="NCBI Taxonomy" id="1538125"/>
    <lineage>
        <taxon>Eukaryota</taxon>
        <taxon>Metazoa</taxon>
        <taxon>Ecdysozoa</taxon>
        <taxon>Arthropoda</taxon>
        <taxon>Chelicerata</taxon>
        <taxon>Arachnida</taxon>
        <taxon>Araneae</taxon>
        <taxon>Araneomorphae</taxon>
        <taxon>Entelegynae</taxon>
        <taxon>Araneoidea</taxon>
        <taxon>Araneidae</taxon>
        <taxon>Caerostris</taxon>
    </lineage>
</organism>
<feature type="transmembrane region" description="Helical" evidence="1">
    <location>
        <begin position="99"/>
        <end position="118"/>
    </location>
</feature>
<sequence length="136" mass="15839">MAKCNLGRISQQIFQRPLRFVLLSCRAAAFPSWREMIIILWTALIWKSTHACKPRDSKRHLQKGVVGNEIPPDAKEKERGEVKMVKMAPLVFEKKPIELAVYGSTVIFGAMVWHQYVLRVRENKREWMKSSIKVFV</sequence>
<dbReference type="EMBL" id="BPLQ01005924">
    <property type="protein sequence ID" value="GIY18528.1"/>
    <property type="molecule type" value="Genomic_DNA"/>
</dbReference>
<evidence type="ECO:0000313" key="3">
    <source>
        <dbReference type="Proteomes" id="UP001054837"/>
    </source>
</evidence>
<protein>
    <submittedName>
        <fullName evidence="2">Uncharacterized protein</fullName>
    </submittedName>
</protein>
<keyword evidence="1" id="KW-0472">Membrane</keyword>
<proteinExistence type="predicted"/>
<reference evidence="2 3" key="1">
    <citation type="submission" date="2021-06" db="EMBL/GenBank/DDBJ databases">
        <title>Caerostris darwini draft genome.</title>
        <authorList>
            <person name="Kono N."/>
            <person name="Arakawa K."/>
        </authorList>
    </citation>
    <scope>NUCLEOTIDE SEQUENCE [LARGE SCALE GENOMIC DNA]</scope>
</reference>
<gene>
    <name evidence="2" type="ORF">CDAR_527701</name>
</gene>
<dbReference type="Proteomes" id="UP001054837">
    <property type="component" value="Unassembled WGS sequence"/>
</dbReference>